<dbReference type="Proteomes" id="UP001259492">
    <property type="component" value="Unassembled WGS sequence"/>
</dbReference>
<protein>
    <submittedName>
        <fullName evidence="1">Uncharacterized protein</fullName>
    </submittedName>
</protein>
<dbReference type="RefSeq" id="WP_311427652.1">
    <property type="nucleotide sequence ID" value="NZ_JAVRIA010000004.1"/>
</dbReference>
<proteinExistence type="predicted"/>
<gene>
    <name evidence="1" type="ORF">RM697_09520</name>
</gene>
<reference evidence="1 2" key="1">
    <citation type="submission" date="2023-09" db="EMBL/GenBank/DDBJ databases">
        <authorList>
            <person name="Rey-Velasco X."/>
        </authorList>
    </citation>
    <scope>NUCLEOTIDE SEQUENCE [LARGE SCALE GENOMIC DNA]</scope>
    <source>
        <strain evidence="1 2">W332</strain>
    </source>
</reference>
<comment type="caution">
    <text evidence="1">The sequence shown here is derived from an EMBL/GenBank/DDBJ whole genome shotgun (WGS) entry which is preliminary data.</text>
</comment>
<dbReference type="EMBL" id="JAVRIA010000004">
    <property type="protein sequence ID" value="MDT0558887.1"/>
    <property type="molecule type" value="Genomic_DNA"/>
</dbReference>
<organism evidence="1 2">
    <name type="scientific">Microcosmobacter mediterraneus</name>
    <dbReference type="NCBI Taxonomy" id="3075607"/>
    <lineage>
        <taxon>Bacteria</taxon>
        <taxon>Pseudomonadati</taxon>
        <taxon>Bacteroidota</taxon>
        <taxon>Flavobacteriia</taxon>
        <taxon>Flavobacteriales</taxon>
        <taxon>Flavobacteriaceae</taxon>
        <taxon>Microcosmobacter</taxon>
    </lineage>
</organism>
<evidence type="ECO:0000313" key="2">
    <source>
        <dbReference type="Proteomes" id="UP001259492"/>
    </source>
</evidence>
<keyword evidence="2" id="KW-1185">Reference proteome</keyword>
<name>A0ABU2YM29_9FLAO</name>
<evidence type="ECO:0000313" key="1">
    <source>
        <dbReference type="EMBL" id="MDT0558887.1"/>
    </source>
</evidence>
<accession>A0ABU2YM29</accession>
<sequence length="177" mass="20555">MLVITSIVIFNCEGRKTQSQALKESLEAYKIKTIVTEDTYVPELYSEVKIDSTLTNGFYVSVKNYTNMHQAYTISKRKNNILTYTHFRSWISDLKVTFNNQDIVNTLIDDDFIDNITNTHEYSSFRYSHLEVLQEKTASDSIRLNVYALKPQTKDFLVYELEILSNGTIKLQDITLI</sequence>